<dbReference type="AlphaFoldDB" id="A0A450ZC76"/>
<name>A0A450ZC76_9GAMM</name>
<sequence length="58" mass="6561">MLTLRAKANRGCGVAPVYAMIPQDFRFSDTLKSFLQQSLKSFEWIMRGNRSLPLANIA</sequence>
<proteinExistence type="predicted"/>
<evidence type="ECO:0000313" key="2">
    <source>
        <dbReference type="EMBL" id="VFK51396.1"/>
    </source>
</evidence>
<gene>
    <name evidence="1" type="ORF">BECKTUN1418E_GA0071001_10025</name>
    <name evidence="2" type="ORF">BECKTUN1418F_GA0071002_10024</name>
</gene>
<reference evidence="2" key="1">
    <citation type="submission" date="2019-02" db="EMBL/GenBank/DDBJ databases">
        <authorList>
            <person name="Gruber-Vodicka R. H."/>
            <person name="Seah K. B. B."/>
        </authorList>
    </citation>
    <scope>NUCLEOTIDE SEQUENCE</scope>
    <source>
        <strain evidence="1">BECK_BY2</strain>
        <strain evidence="2">BECK_BY3</strain>
    </source>
</reference>
<dbReference type="EMBL" id="CAADFY010000002">
    <property type="protein sequence ID" value="VFK51396.1"/>
    <property type="molecule type" value="Genomic_DNA"/>
</dbReference>
<dbReference type="EMBL" id="CAADFV010000002">
    <property type="protein sequence ID" value="VFK50284.1"/>
    <property type="molecule type" value="Genomic_DNA"/>
</dbReference>
<accession>A0A450ZC76</accession>
<protein>
    <submittedName>
        <fullName evidence="2">Uncharacterized protein</fullName>
    </submittedName>
</protein>
<organism evidence="2">
    <name type="scientific">Candidatus Kentrum sp. TUN</name>
    <dbReference type="NCBI Taxonomy" id="2126343"/>
    <lineage>
        <taxon>Bacteria</taxon>
        <taxon>Pseudomonadati</taxon>
        <taxon>Pseudomonadota</taxon>
        <taxon>Gammaproteobacteria</taxon>
        <taxon>Candidatus Kentrum</taxon>
    </lineage>
</organism>
<evidence type="ECO:0000313" key="1">
    <source>
        <dbReference type="EMBL" id="VFK50284.1"/>
    </source>
</evidence>